<reference evidence="1" key="1">
    <citation type="thesis" date="2020" institute="ProQuest LLC" country="789 East Eisenhower Parkway, Ann Arbor, MI, USA">
        <title>Comparative Genomics and Chromosome Evolution.</title>
        <authorList>
            <person name="Mudd A.B."/>
        </authorList>
    </citation>
    <scope>NUCLEOTIDE SEQUENCE</scope>
    <source>
        <strain evidence="1">1538</strain>
        <tissue evidence="1">Blood</tissue>
    </source>
</reference>
<gene>
    <name evidence="1" type="ORF">GDO54_001742</name>
</gene>
<sequence length="99" mass="11573">MLGYVPDTHTHFVFTNPTASGKFLVYFGLMQYHIQTFNRNTNACVVPAAYDIMLVSFTFYKPIMFKQAWPGYIFASMYPYSKQALPGNHFRVLYEEDQH</sequence>
<protein>
    <submittedName>
        <fullName evidence="1">Uncharacterized protein</fullName>
    </submittedName>
</protein>
<dbReference type="AlphaFoldDB" id="A0AAV3BBS8"/>
<dbReference type="EMBL" id="DYDO01000001">
    <property type="protein sequence ID" value="DBA34148.1"/>
    <property type="molecule type" value="Genomic_DNA"/>
</dbReference>
<comment type="caution">
    <text evidence="1">The sequence shown here is derived from an EMBL/GenBank/DDBJ whole genome shotgun (WGS) entry which is preliminary data.</text>
</comment>
<evidence type="ECO:0000313" key="2">
    <source>
        <dbReference type="Proteomes" id="UP001181693"/>
    </source>
</evidence>
<organism evidence="1 2">
    <name type="scientific">Pyxicephalus adspersus</name>
    <name type="common">African bullfrog</name>
    <dbReference type="NCBI Taxonomy" id="30357"/>
    <lineage>
        <taxon>Eukaryota</taxon>
        <taxon>Metazoa</taxon>
        <taxon>Chordata</taxon>
        <taxon>Craniata</taxon>
        <taxon>Vertebrata</taxon>
        <taxon>Euteleostomi</taxon>
        <taxon>Amphibia</taxon>
        <taxon>Batrachia</taxon>
        <taxon>Anura</taxon>
        <taxon>Neobatrachia</taxon>
        <taxon>Ranoidea</taxon>
        <taxon>Pyxicephalidae</taxon>
        <taxon>Pyxicephalinae</taxon>
        <taxon>Pyxicephalus</taxon>
    </lineage>
</organism>
<accession>A0AAV3BBS8</accession>
<keyword evidence="2" id="KW-1185">Reference proteome</keyword>
<dbReference type="Proteomes" id="UP001181693">
    <property type="component" value="Unassembled WGS sequence"/>
</dbReference>
<evidence type="ECO:0000313" key="1">
    <source>
        <dbReference type="EMBL" id="DBA34148.1"/>
    </source>
</evidence>
<name>A0AAV3BBS8_PYXAD</name>
<proteinExistence type="predicted"/>